<feature type="coiled-coil region" evidence="1">
    <location>
        <begin position="5"/>
        <end position="32"/>
    </location>
</feature>
<dbReference type="Gene3D" id="3.30.70.270">
    <property type="match status" value="1"/>
</dbReference>
<reference evidence="4" key="1">
    <citation type="journal article" date="2019" name="Int. J. Syst. Evol. Microbiol.">
        <title>The Global Catalogue of Microorganisms (GCM) 10K type strain sequencing project: providing services to taxonomists for standard genome sequencing and annotation.</title>
        <authorList>
            <consortium name="The Broad Institute Genomics Platform"/>
            <consortium name="The Broad Institute Genome Sequencing Center for Infectious Disease"/>
            <person name="Wu L."/>
            <person name="Ma J."/>
        </authorList>
    </citation>
    <scope>NUCLEOTIDE SEQUENCE [LARGE SCALE GENOMIC DNA]</scope>
    <source>
        <strain evidence="4">JCM 14370</strain>
    </source>
</reference>
<dbReference type="Proteomes" id="UP000632222">
    <property type="component" value="Unassembled WGS sequence"/>
</dbReference>
<evidence type="ECO:0000313" key="4">
    <source>
        <dbReference type="Proteomes" id="UP000632222"/>
    </source>
</evidence>
<keyword evidence="4" id="KW-1185">Reference proteome</keyword>
<dbReference type="SUPFAM" id="SSF55073">
    <property type="entry name" value="Nucleotide cyclase"/>
    <property type="match status" value="1"/>
</dbReference>
<protein>
    <recommendedName>
        <fullName evidence="2">GGDEF domain-containing protein</fullName>
    </recommendedName>
</protein>
<dbReference type="PANTHER" id="PTHR45138">
    <property type="entry name" value="REGULATORY COMPONENTS OF SENSORY TRANSDUCTION SYSTEM"/>
    <property type="match status" value="1"/>
</dbReference>
<dbReference type="InterPro" id="IPR043128">
    <property type="entry name" value="Rev_trsase/Diguanyl_cyclase"/>
</dbReference>
<organism evidence="3 4">
    <name type="scientific">Deinococcus roseus</name>
    <dbReference type="NCBI Taxonomy" id="392414"/>
    <lineage>
        <taxon>Bacteria</taxon>
        <taxon>Thermotogati</taxon>
        <taxon>Deinococcota</taxon>
        <taxon>Deinococci</taxon>
        <taxon>Deinococcales</taxon>
        <taxon>Deinococcaceae</taxon>
        <taxon>Deinococcus</taxon>
    </lineage>
</organism>
<gene>
    <name evidence="3" type="ORF">GCM10008938_36850</name>
</gene>
<dbReference type="Pfam" id="PF00990">
    <property type="entry name" value="GGDEF"/>
    <property type="match status" value="1"/>
</dbReference>
<name>A0ABQ2DA87_9DEIO</name>
<dbReference type="EMBL" id="BMOD01000017">
    <property type="protein sequence ID" value="GGJ47472.1"/>
    <property type="molecule type" value="Genomic_DNA"/>
</dbReference>
<feature type="domain" description="GGDEF" evidence="2">
    <location>
        <begin position="47"/>
        <end position="89"/>
    </location>
</feature>
<dbReference type="PANTHER" id="PTHR45138:SF24">
    <property type="entry name" value="DIGUANYLATE CYCLASE DGCC-RELATED"/>
    <property type="match status" value="1"/>
</dbReference>
<keyword evidence="1" id="KW-0175">Coiled coil</keyword>
<sequence length="96" mass="11092">MPLLAQTLTRELEQANRQLASLGMERLQLYQKLEQQGREFERQAHENPLTGLCNRRAFFQICEQKVLQAQQGTELSLALLDVDFFKHIVEAVNGLH</sequence>
<dbReference type="InterPro" id="IPR050469">
    <property type="entry name" value="Diguanylate_Cyclase"/>
</dbReference>
<dbReference type="InterPro" id="IPR029787">
    <property type="entry name" value="Nucleotide_cyclase"/>
</dbReference>
<evidence type="ECO:0000259" key="2">
    <source>
        <dbReference type="Pfam" id="PF00990"/>
    </source>
</evidence>
<comment type="caution">
    <text evidence="3">The sequence shown here is derived from an EMBL/GenBank/DDBJ whole genome shotgun (WGS) entry which is preliminary data.</text>
</comment>
<evidence type="ECO:0000313" key="3">
    <source>
        <dbReference type="EMBL" id="GGJ47472.1"/>
    </source>
</evidence>
<proteinExistence type="predicted"/>
<evidence type="ECO:0000256" key="1">
    <source>
        <dbReference type="SAM" id="Coils"/>
    </source>
</evidence>
<accession>A0ABQ2DA87</accession>
<dbReference type="InterPro" id="IPR000160">
    <property type="entry name" value="GGDEF_dom"/>
</dbReference>